<reference evidence="6" key="1">
    <citation type="journal article" date="2020" name="Nature">
        <title>Giant virus diversity and host interactions through global metagenomics.</title>
        <authorList>
            <person name="Schulz F."/>
            <person name="Roux S."/>
            <person name="Paez-Espino D."/>
            <person name="Jungbluth S."/>
            <person name="Walsh D.A."/>
            <person name="Denef V.J."/>
            <person name="McMahon K.D."/>
            <person name="Konstantinidis K.T."/>
            <person name="Eloe-Fadrosh E.A."/>
            <person name="Kyrpides N.C."/>
            <person name="Woyke T."/>
        </authorList>
    </citation>
    <scope>NUCLEOTIDE SEQUENCE</scope>
    <source>
        <strain evidence="6">GVMAG-M-3300009161-52</strain>
    </source>
</reference>
<dbReference type="InterPro" id="IPR050773">
    <property type="entry name" value="CbxX/CfxQ_RuBisCO_ESX"/>
</dbReference>
<sequence>MSSPRYPRRTIIMPKKYTINIDPLCCKKCKIIIDDVNIKTYIYECNNYCKTCFIDIVKNSSNSVLTGPNTIKQDLGNPARKYPSGNEGINIEEDIEEEEDIEDDEEDDEEEECEEEEEECEKDEEEEEDEEEKCCGNQSDSNSNNNNGIESTDFNNIFLQTILNSLNKIDSGKDTNIYKFNNKNDIIIKNGGSINNGPNNKKKGNKNDDDDNDDSKLEYEWLGADIKDIDDLIRVGQSYNPKKRKRYNLNLSRLNDLVIPLIELKNMIGMTDVKKIIFDQIIYYLQKLDDKNVDMLHTVIVGPPGVGKTQLTHIIAKIYNKLGFLKTDKVICAKRDDLIGEYVGQTAPRTRKVLEKALGGVLLLDEVYSLSPTSEKDFAREAIDMINVYLSEHSHDLVCVIAGYKEPTYEKFLAYNDGLARRFTHHFEIKGYTAEELTLIFKKYILEQKWNLMDTVETIVPFIEKNMKYFPNFGGDMTTLFACCKKTHSKRLLLIPTENELRDTKKKITIIDIEKGMKLFMDIKSKNNMEEDDKEKFIHMYS</sequence>
<comment type="similarity">
    <text evidence="1">Belongs to the CbxX/CfxQ family.</text>
</comment>
<dbReference type="InterPro" id="IPR003959">
    <property type="entry name" value="ATPase_AAA_core"/>
</dbReference>
<feature type="compositionally biased region" description="Low complexity" evidence="4">
    <location>
        <begin position="137"/>
        <end position="147"/>
    </location>
</feature>
<evidence type="ECO:0000256" key="4">
    <source>
        <dbReference type="SAM" id="MobiDB-lite"/>
    </source>
</evidence>
<dbReference type="SMART" id="SM00382">
    <property type="entry name" value="AAA"/>
    <property type="match status" value="1"/>
</dbReference>
<dbReference type="Pfam" id="PF00004">
    <property type="entry name" value="AAA"/>
    <property type="match status" value="1"/>
</dbReference>
<dbReference type="CDD" id="cd00009">
    <property type="entry name" value="AAA"/>
    <property type="match status" value="1"/>
</dbReference>
<evidence type="ECO:0000256" key="3">
    <source>
        <dbReference type="ARBA" id="ARBA00022840"/>
    </source>
</evidence>
<dbReference type="GO" id="GO:0005524">
    <property type="term" value="F:ATP binding"/>
    <property type="evidence" value="ECO:0007669"/>
    <property type="project" value="UniProtKB-KW"/>
</dbReference>
<dbReference type="SUPFAM" id="SSF52540">
    <property type="entry name" value="P-loop containing nucleoside triphosphate hydrolases"/>
    <property type="match status" value="1"/>
</dbReference>
<dbReference type="Gene3D" id="3.40.50.300">
    <property type="entry name" value="P-loop containing nucleotide triphosphate hydrolases"/>
    <property type="match status" value="1"/>
</dbReference>
<feature type="compositionally biased region" description="Low complexity" evidence="4">
    <location>
        <begin position="189"/>
        <end position="199"/>
    </location>
</feature>
<dbReference type="InterPro" id="IPR027417">
    <property type="entry name" value="P-loop_NTPase"/>
</dbReference>
<dbReference type="InterPro" id="IPR000641">
    <property type="entry name" value="CbxX/CfxQ"/>
</dbReference>
<accession>A0A6C0EY24</accession>
<keyword evidence="3" id="KW-0067">ATP-binding</keyword>
<dbReference type="PANTHER" id="PTHR43392:SF2">
    <property type="entry name" value="AAA-TYPE ATPASE FAMILY PROTEIN _ ANKYRIN REPEAT FAMILY PROTEIN"/>
    <property type="match status" value="1"/>
</dbReference>
<proteinExistence type="inferred from homology"/>
<dbReference type="InterPro" id="IPR003593">
    <property type="entry name" value="AAA+_ATPase"/>
</dbReference>
<protein>
    <recommendedName>
        <fullName evidence="5">AAA+ ATPase domain-containing protein</fullName>
    </recommendedName>
</protein>
<name>A0A6C0EY24_9ZZZZ</name>
<dbReference type="GO" id="GO:0016887">
    <property type="term" value="F:ATP hydrolysis activity"/>
    <property type="evidence" value="ECO:0007669"/>
    <property type="project" value="InterPro"/>
</dbReference>
<dbReference type="PRINTS" id="PR00819">
    <property type="entry name" value="CBXCFQXSUPER"/>
</dbReference>
<evidence type="ECO:0000259" key="5">
    <source>
        <dbReference type="SMART" id="SM00382"/>
    </source>
</evidence>
<organism evidence="6">
    <name type="scientific">viral metagenome</name>
    <dbReference type="NCBI Taxonomy" id="1070528"/>
    <lineage>
        <taxon>unclassified sequences</taxon>
        <taxon>metagenomes</taxon>
        <taxon>organismal metagenomes</taxon>
    </lineage>
</organism>
<keyword evidence="2" id="KW-0547">Nucleotide-binding</keyword>
<feature type="compositionally biased region" description="Acidic residues" evidence="4">
    <location>
        <begin position="90"/>
        <end position="132"/>
    </location>
</feature>
<feature type="region of interest" description="Disordered" evidence="4">
    <location>
        <begin position="65"/>
        <end position="148"/>
    </location>
</feature>
<dbReference type="AlphaFoldDB" id="A0A6C0EY24"/>
<feature type="region of interest" description="Disordered" evidence="4">
    <location>
        <begin position="189"/>
        <end position="213"/>
    </location>
</feature>
<evidence type="ECO:0000256" key="2">
    <source>
        <dbReference type="ARBA" id="ARBA00022741"/>
    </source>
</evidence>
<feature type="domain" description="AAA+ ATPase" evidence="5">
    <location>
        <begin position="294"/>
        <end position="433"/>
    </location>
</feature>
<dbReference type="PANTHER" id="PTHR43392">
    <property type="entry name" value="AAA-TYPE ATPASE FAMILY PROTEIN / ANKYRIN REPEAT FAMILY PROTEIN"/>
    <property type="match status" value="1"/>
</dbReference>
<dbReference type="EMBL" id="MN738984">
    <property type="protein sequence ID" value="QHT34056.1"/>
    <property type="molecule type" value="Genomic_DNA"/>
</dbReference>
<evidence type="ECO:0000256" key="1">
    <source>
        <dbReference type="ARBA" id="ARBA00010378"/>
    </source>
</evidence>
<evidence type="ECO:0000313" key="6">
    <source>
        <dbReference type="EMBL" id="QHT34056.1"/>
    </source>
</evidence>